<keyword evidence="1" id="KW-0479">Metal-binding</keyword>
<reference evidence="6" key="1">
    <citation type="submission" date="2016-04" db="EMBL/GenBank/DDBJ databases">
        <authorList>
            <person name="Evans L.H."/>
            <person name="Alamgir A."/>
            <person name="Owens N."/>
            <person name="Weber N.D."/>
            <person name="Virtaneva K."/>
            <person name="Barbian K."/>
            <person name="Babar A."/>
            <person name="Rosenke K."/>
        </authorList>
    </citation>
    <scope>NUCLEOTIDE SEQUENCE [LARGE SCALE GENOMIC DNA]</scope>
    <source>
        <strain evidence="6">CBS 101.48</strain>
    </source>
</reference>
<protein>
    <recommendedName>
        <fullName evidence="5">A20-type domain-containing protein</fullName>
    </recommendedName>
</protein>
<feature type="compositionally biased region" description="Low complexity" evidence="4">
    <location>
        <begin position="57"/>
        <end position="84"/>
    </location>
</feature>
<dbReference type="SMART" id="SM00259">
    <property type="entry name" value="ZnF_A20"/>
    <property type="match status" value="1"/>
</dbReference>
<evidence type="ECO:0000259" key="5">
    <source>
        <dbReference type="PROSITE" id="PS51036"/>
    </source>
</evidence>
<keyword evidence="2" id="KW-0863">Zinc-finger</keyword>
<dbReference type="InterPro" id="IPR002653">
    <property type="entry name" value="Znf_A20"/>
</dbReference>
<keyword evidence="3" id="KW-0862">Zinc</keyword>
<dbReference type="InterPro" id="IPR050652">
    <property type="entry name" value="AN1_A20_ZnFinger"/>
</dbReference>
<dbReference type="PANTHER" id="PTHR10634">
    <property type="entry name" value="AN1-TYPE ZINC FINGER PROTEIN"/>
    <property type="match status" value="1"/>
</dbReference>
<dbReference type="InParanoid" id="A0A168LCV5"/>
<evidence type="ECO:0000256" key="1">
    <source>
        <dbReference type="ARBA" id="ARBA00022723"/>
    </source>
</evidence>
<name>A0A168LCV5_ABSGL</name>
<dbReference type="GO" id="GO:0008270">
    <property type="term" value="F:zinc ion binding"/>
    <property type="evidence" value="ECO:0007669"/>
    <property type="project" value="UniProtKB-KW"/>
</dbReference>
<dbReference type="Pfam" id="PF01754">
    <property type="entry name" value="zf-A20"/>
    <property type="match status" value="1"/>
</dbReference>
<accession>A0A168LCV5</accession>
<organism evidence="6">
    <name type="scientific">Absidia glauca</name>
    <name type="common">Pin mould</name>
    <dbReference type="NCBI Taxonomy" id="4829"/>
    <lineage>
        <taxon>Eukaryota</taxon>
        <taxon>Fungi</taxon>
        <taxon>Fungi incertae sedis</taxon>
        <taxon>Mucoromycota</taxon>
        <taxon>Mucoromycotina</taxon>
        <taxon>Mucoromycetes</taxon>
        <taxon>Mucorales</taxon>
        <taxon>Cunninghamellaceae</taxon>
        <taxon>Absidia</taxon>
    </lineage>
</organism>
<evidence type="ECO:0000256" key="4">
    <source>
        <dbReference type="SAM" id="MobiDB-lite"/>
    </source>
</evidence>
<feature type="compositionally biased region" description="Polar residues" evidence="4">
    <location>
        <begin position="85"/>
        <end position="100"/>
    </location>
</feature>
<keyword evidence="7" id="KW-1185">Reference proteome</keyword>
<dbReference type="OrthoDB" id="428577at2759"/>
<dbReference type="Gene3D" id="1.20.5.4770">
    <property type="match status" value="1"/>
</dbReference>
<dbReference type="STRING" id="4829.A0A168LCV5"/>
<evidence type="ECO:0000313" key="6">
    <source>
        <dbReference type="EMBL" id="SAL96537.1"/>
    </source>
</evidence>
<dbReference type="PROSITE" id="PS51036">
    <property type="entry name" value="ZF_A20"/>
    <property type="match status" value="1"/>
</dbReference>
<dbReference type="SUPFAM" id="SSF57716">
    <property type="entry name" value="Glucocorticoid receptor-like (DNA-binding domain)"/>
    <property type="match status" value="1"/>
</dbReference>
<feature type="region of interest" description="Disordered" evidence="4">
    <location>
        <begin position="57"/>
        <end position="123"/>
    </location>
</feature>
<gene>
    <name evidence="6" type="primary">ABSGL_01953.1 scaffold 2596</name>
</gene>
<feature type="domain" description="A20-type" evidence="5">
    <location>
        <begin position="7"/>
        <end position="41"/>
    </location>
</feature>
<dbReference type="EMBL" id="LT551165">
    <property type="protein sequence ID" value="SAL96537.1"/>
    <property type="molecule type" value="Genomic_DNA"/>
</dbReference>
<dbReference type="GO" id="GO:0003677">
    <property type="term" value="F:DNA binding"/>
    <property type="evidence" value="ECO:0007669"/>
    <property type="project" value="InterPro"/>
</dbReference>
<evidence type="ECO:0000256" key="3">
    <source>
        <dbReference type="ARBA" id="ARBA00022833"/>
    </source>
</evidence>
<evidence type="ECO:0000256" key="2">
    <source>
        <dbReference type="ARBA" id="ARBA00022771"/>
    </source>
</evidence>
<feature type="compositionally biased region" description="Basic and acidic residues" evidence="4">
    <location>
        <begin position="105"/>
        <end position="117"/>
    </location>
</feature>
<dbReference type="Proteomes" id="UP000078561">
    <property type="component" value="Unassembled WGS sequence"/>
</dbReference>
<proteinExistence type="predicted"/>
<sequence length="149" mass="16201">MEDNKTPDIPLPCTNGCGFYGNPIFQNMCSKCFTEKQKTNENLQKVEKVAVEAVAQAANTTSPSQQQQSNTTSETSPTLSLEPTIPSTETAIQQEDTSSEAAPLENKDDADKDDKPVQKNKGRCFACRTKVKPKSDLINHVAVLSPVTP</sequence>
<dbReference type="AlphaFoldDB" id="A0A168LCV5"/>
<evidence type="ECO:0000313" key="7">
    <source>
        <dbReference type="Proteomes" id="UP000078561"/>
    </source>
</evidence>